<accession>A0ABZ0W4J9</accession>
<evidence type="ECO:0000313" key="2">
    <source>
        <dbReference type="EMBL" id="WQD37016.1"/>
    </source>
</evidence>
<dbReference type="InterPro" id="IPR001214">
    <property type="entry name" value="SET_dom"/>
</dbReference>
<protein>
    <submittedName>
        <fullName evidence="2">SET domain-containing protein</fullName>
        <ecNumber evidence="2">2.1.1.-</ecNumber>
    </submittedName>
</protein>
<dbReference type="Gene3D" id="2.170.270.10">
    <property type="entry name" value="SET domain"/>
    <property type="match status" value="1"/>
</dbReference>
<dbReference type="EMBL" id="CP139960">
    <property type="protein sequence ID" value="WQD37016.1"/>
    <property type="molecule type" value="Genomic_DNA"/>
</dbReference>
<keyword evidence="2" id="KW-0808">Transferase</keyword>
<dbReference type="SUPFAM" id="SSF82199">
    <property type="entry name" value="SET domain"/>
    <property type="match status" value="1"/>
</dbReference>
<feature type="domain" description="SET" evidence="1">
    <location>
        <begin position="8"/>
        <end position="122"/>
    </location>
</feature>
<keyword evidence="3" id="KW-1185">Reference proteome</keyword>
<dbReference type="EC" id="2.1.1.-" evidence="2"/>
<sequence length="144" mass="16018">MSLPAKHLKVKVSTIPQSGKGLFAAIDVPKGAVITEYVGRRATWADVEDDADNPYIYFIDEQNVIDASKDLKSLGRYANDATGLTRVPGLKNNAEYYEEDNRVYIKATTAIPAGSEIFVSYGKDYWNQVRENIKLDTAAKKKAR</sequence>
<proteinExistence type="predicted"/>
<evidence type="ECO:0000313" key="3">
    <source>
        <dbReference type="Proteomes" id="UP001325680"/>
    </source>
</evidence>
<dbReference type="Proteomes" id="UP001325680">
    <property type="component" value="Chromosome"/>
</dbReference>
<keyword evidence="2" id="KW-0489">Methyltransferase</keyword>
<organism evidence="2 3">
    <name type="scientific">Niabella yanshanensis</name>
    <dbReference type="NCBI Taxonomy" id="577386"/>
    <lineage>
        <taxon>Bacteria</taxon>
        <taxon>Pseudomonadati</taxon>
        <taxon>Bacteroidota</taxon>
        <taxon>Chitinophagia</taxon>
        <taxon>Chitinophagales</taxon>
        <taxon>Chitinophagaceae</taxon>
        <taxon>Niabella</taxon>
    </lineage>
</organism>
<dbReference type="Pfam" id="PF00856">
    <property type="entry name" value="SET"/>
    <property type="match status" value="1"/>
</dbReference>
<gene>
    <name evidence="2" type="ORF">U0035_15190</name>
</gene>
<name>A0ABZ0W4J9_9BACT</name>
<dbReference type="SMART" id="SM00317">
    <property type="entry name" value="SET"/>
    <property type="match status" value="1"/>
</dbReference>
<dbReference type="RefSeq" id="WP_114791888.1">
    <property type="nucleotide sequence ID" value="NZ_CP139960.1"/>
</dbReference>
<dbReference type="GO" id="GO:0008168">
    <property type="term" value="F:methyltransferase activity"/>
    <property type="evidence" value="ECO:0007669"/>
    <property type="project" value="UniProtKB-KW"/>
</dbReference>
<evidence type="ECO:0000259" key="1">
    <source>
        <dbReference type="PROSITE" id="PS50280"/>
    </source>
</evidence>
<dbReference type="GO" id="GO:0032259">
    <property type="term" value="P:methylation"/>
    <property type="evidence" value="ECO:0007669"/>
    <property type="project" value="UniProtKB-KW"/>
</dbReference>
<dbReference type="PROSITE" id="PS50280">
    <property type="entry name" value="SET"/>
    <property type="match status" value="1"/>
</dbReference>
<dbReference type="InterPro" id="IPR046341">
    <property type="entry name" value="SET_dom_sf"/>
</dbReference>
<reference evidence="2 3" key="1">
    <citation type="submission" date="2023-12" db="EMBL/GenBank/DDBJ databases">
        <title>Genome sequencing and assembly of bacterial species from a model synthetic community.</title>
        <authorList>
            <person name="Hogle S.L."/>
        </authorList>
    </citation>
    <scope>NUCLEOTIDE SEQUENCE [LARGE SCALE GENOMIC DNA]</scope>
    <source>
        <strain evidence="2 3">HAMBI_3031</strain>
    </source>
</reference>